<dbReference type="InterPro" id="IPR013858">
    <property type="entry name" value="Peptidase_M10B_C"/>
</dbReference>
<dbReference type="GO" id="GO:0005509">
    <property type="term" value="F:calcium ion binding"/>
    <property type="evidence" value="ECO:0007669"/>
    <property type="project" value="InterPro"/>
</dbReference>
<feature type="region of interest" description="Disordered" evidence="5">
    <location>
        <begin position="668"/>
        <end position="692"/>
    </location>
</feature>
<feature type="compositionally biased region" description="Polar residues" evidence="5">
    <location>
        <begin position="434"/>
        <end position="444"/>
    </location>
</feature>
<protein>
    <submittedName>
        <fullName evidence="7">Hemolysin</fullName>
    </submittedName>
</protein>
<dbReference type="EMBL" id="SRHE01000173">
    <property type="protein sequence ID" value="TWW09813.1"/>
    <property type="molecule type" value="Genomic_DNA"/>
</dbReference>
<evidence type="ECO:0000313" key="8">
    <source>
        <dbReference type="Proteomes" id="UP000321083"/>
    </source>
</evidence>
<dbReference type="AlphaFoldDB" id="A0A5C6M6M7"/>
<evidence type="ECO:0000256" key="1">
    <source>
        <dbReference type="ARBA" id="ARBA00001913"/>
    </source>
</evidence>
<keyword evidence="3" id="KW-0964">Secreted</keyword>
<evidence type="ECO:0000256" key="2">
    <source>
        <dbReference type="ARBA" id="ARBA00004613"/>
    </source>
</evidence>
<dbReference type="PRINTS" id="PR00313">
    <property type="entry name" value="CABNDNGRPT"/>
</dbReference>
<evidence type="ECO:0000256" key="3">
    <source>
        <dbReference type="ARBA" id="ARBA00022525"/>
    </source>
</evidence>
<evidence type="ECO:0000313" key="7">
    <source>
        <dbReference type="EMBL" id="TWW09813.1"/>
    </source>
</evidence>
<dbReference type="InterPro" id="IPR018511">
    <property type="entry name" value="Hemolysin-typ_Ca-bd_CS"/>
</dbReference>
<evidence type="ECO:0000259" key="6">
    <source>
        <dbReference type="Pfam" id="PF08548"/>
    </source>
</evidence>
<name>A0A5C6M6M7_9PLAN</name>
<comment type="caution">
    <text evidence="7">The sequence shown here is derived from an EMBL/GenBank/DDBJ whole genome shotgun (WGS) entry which is preliminary data.</text>
</comment>
<dbReference type="Gene3D" id="2.150.10.10">
    <property type="entry name" value="Serralysin-like metalloprotease, C-terminal"/>
    <property type="match status" value="8"/>
</dbReference>
<dbReference type="InterPro" id="IPR011049">
    <property type="entry name" value="Serralysin-like_metalloprot_C"/>
</dbReference>
<reference evidence="7 8" key="2">
    <citation type="submission" date="2019-08" db="EMBL/GenBank/DDBJ databases">
        <authorList>
            <person name="Henke P."/>
        </authorList>
    </citation>
    <scope>NUCLEOTIDE SEQUENCE [LARGE SCALE GENOMIC DNA]</scope>
    <source>
        <strain evidence="7">Phe10_nw2017</strain>
    </source>
</reference>
<dbReference type="SUPFAM" id="SSF51120">
    <property type="entry name" value="beta-Roll"/>
    <property type="match status" value="8"/>
</dbReference>
<reference evidence="7 8" key="1">
    <citation type="submission" date="2019-08" db="EMBL/GenBank/DDBJ databases">
        <title>100 year-old enigma solved: identification of Planctomyces bekefii, the type genus and species of the phylum Planctomycetes.</title>
        <authorList>
            <person name="Svetlana D.N."/>
            <person name="Overmann J."/>
        </authorList>
    </citation>
    <scope>NUCLEOTIDE SEQUENCE [LARGE SCALE GENOMIC DNA]</scope>
    <source>
        <strain evidence="7">Phe10_nw2017</strain>
    </source>
</reference>
<dbReference type="InterPro" id="IPR050557">
    <property type="entry name" value="RTX_toxin/Mannuronan_C5-epim"/>
</dbReference>
<keyword evidence="8" id="KW-1185">Reference proteome</keyword>
<organism evidence="7 8">
    <name type="scientific">Planctomyces bekefii</name>
    <dbReference type="NCBI Taxonomy" id="1653850"/>
    <lineage>
        <taxon>Bacteria</taxon>
        <taxon>Pseudomonadati</taxon>
        <taxon>Planctomycetota</taxon>
        <taxon>Planctomycetia</taxon>
        <taxon>Planctomycetales</taxon>
        <taxon>Planctomycetaceae</taxon>
        <taxon>Planctomyces</taxon>
    </lineage>
</organism>
<dbReference type="Pfam" id="PF00353">
    <property type="entry name" value="HemolysinCabind"/>
    <property type="match status" value="9"/>
</dbReference>
<feature type="region of interest" description="Disordered" evidence="5">
    <location>
        <begin position="427"/>
        <end position="447"/>
    </location>
</feature>
<keyword evidence="4" id="KW-0677">Repeat</keyword>
<dbReference type="Proteomes" id="UP000321083">
    <property type="component" value="Unassembled WGS sequence"/>
</dbReference>
<comment type="subcellular location">
    <subcellularLocation>
        <location evidence="2">Secreted</location>
    </subcellularLocation>
</comment>
<dbReference type="PANTHER" id="PTHR38340">
    <property type="entry name" value="S-LAYER PROTEIN"/>
    <property type="match status" value="1"/>
</dbReference>
<dbReference type="PANTHER" id="PTHR38340:SF1">
    <property type="entry name" value="S-LAYER PROTEIN"/>
    <property type="match status" value="1"/>
</dbReference>
<dbReference type="GO" id="GO:0005615">
    <property type="term" value="C:extracellular space"/>
    <property type="evidence" value="ECO:0007669"/>
    <property type="project" value="InterPro"/>
</dbReference>
<evidence type="ECO:0000256" key="5">
    <source>
        <dbReference type="SAM" id="MobiDB-lite"/>
    </source>
</evidence>
<dbReference type="PROSITE" id="PS00330">
    <property type="entry name" value="HEMOLYSIN_CALCIUM"/>
    <property type="match status" value="3"/>
</dbReference>
<sequence length="937" mass="97269">MNLTDCCTAASTLLRNARGRATGSCRITRRRNTRRSRHSLAPADTLEPRLLLAGAATLDSAGKLTVTGTADNDIITVSILAPSNSPRQTQIAINSSSFSFDSALVRSIHVSADTGNDRITVSAVVTIPCSLFGQDGDDVLTAGSGADQLFGGAGNDTMTGGNGDDRYVLEPAAGTERDTVSEADFVGVDTIDFSSLTESLVFSLATSAWQPAGTGRTLQLNARDRFENLIGGTGNDTLTGNALANQLSGGPGNDSLFGGLGNDNYRFQPAETPETDFISEALNAGSDTVDFSAITGDVTFAINTNAIQPSHLGRSLQLNAGDRFENVIGGRGDDRLTGNALANRLDGGPGSNVLVGGDQDDIYAFTQSELPASDLIVELLGGGSDALDFSACTSAVTAHQGTSAIQTITAGRTLQLNAADRIENITGGRGNDRLTGNSLPNTLTGGPGDDSLAGAAGNDTYLFADTDTAEADFIAEDRDNGIDTLDFHTLHSAVKVHVGTSAIQNVHRLRTLQLNAGDRIENVIGCGYGNRLTGNALNNVLQGGYGSDELVGAAGNDTLVDSYGNDIMVGGQGDDLCYGMIGDDIYILHPAVSPEADIIFEPADGGIDTLNFTSCILPVTLRLNTSLVQQADLYRTLQLNSPSRFENAVGGSGNDHLTGNTLANSLTGGPGADVLEGGPGPDRLNGGSGSDELRGDSGDDLYVFSSAVTAEADFLVEQANSGIDTLDFSGLSQDVELHLGASAIQPVHAFRTLQLNAADRFENAVGGIGNDRLTGNALNNVLTGNPGNDRLDGQAGDDTLFGSTGSDVLIGGEGSDIMYGMLDNDTYMFFNAFSPQVDLVREISDGVDTLDFSALTAAVTARLDTAVLQNVHPNRQLQLNAANLFENLIGGSGDDQLTGNTQANILAGNGGDDVLTGALGRDILIGGPRPRSAVWWR</sequence>
<proteinExistence type="predicted"/>
<accession>A0A5C6M6M7</accession>
<dbReference type="InterPro" id="IPR001343">
    <property type="entry name" value="Hemolysn_Ca-bd"/>
</dbReference>
<evidence type="ECO:0000256" key="4">
    <source>
        <dbReference type="ARBA" id="ARBA00022737"/>
    </source>
</evidence>
<gene>
    <name evidence="7" type="ORF">E3A20_10590</name>
</gene>
<feature type="domain" description="Peptidase M10 serralysin C-terminal" evidence="6">
    <location>
        <begin position="381"/>
        <end position="494"/>
    </location>
</feature>
<feature type="domain" description="Peptidase M10 serralysin C-terminal" evidence="6">
    <location>
        <begin position="184"/>
        <end position="297"/>
    </location>
</feature>
<comment type="cofactor">
    <cofactor evidence="1">
        <name>Ca(2+)</name>
        <dbReference type="ChEBI" id="CHEBI:29108"/>
    </cofactor>
</comment>
<dbReference type="Pfam" id="PF08548">
    <property type="entry name" value="Peptidase_M10_C"/>
    <property type="match status" value="2"/>
</dbReference>